<reference evidence="1" key="1">
    <citation type="journal article" date="2014" name="Front. Microbiol.">
        <title>High frequency of phylogenetically diverse reductive dehalogenase-homologous genes in deep subseafloor sedimentary metagenomes.</title>
        <authorList>
            <person name="Kawai M."/>
            <person name="Futagami T."/>
            <person name="Toyoda A."/>
            <person name="Takaki Y."/>
            <person name="Nishi S."/>
            <person name="Hori S."/>
            <person name="Arai W."/>
            <person name="Tsubouchi T."/>
            <person name="Morono Y."/>
            <person name="Uchiyama I."/>
            <person name="Ito T."/>
            <person name="Fujiyama A."/>
            <person name="Inagaki F."/>
            <person name="Takami H."/>
        </authorList>
    </citation>
    <scope>NUCLEOTIDE SEQUENCE</scope>
    <source>
        <strain evidence="1">Expedition CK06-06</strain>
    </source>
</reference>
<proteinExistence type="predicted"/>
<gene>
    <name evidence="1" type="ORF">S01H4_45895</name>
</gene>
<evidence type="ECO:0000313" key="1">
    <source>
        <dbReference type="EMBL" id="GAH02687.1"/>
    </source>
</evidence>
<dbReference type="EMBL" id="BART01025587">
    <property type="protein sequence ID" value="GAH02687.1"/>
    <property type="molecule type" value="Genomic_DNA"/>
</dbReference>
<protein>
    <recommendedName>
        <fullName evidence="2">B12-binding domain-containing protein</fullName>
    </recommendedName>
</protein>
<comment type="caution">
    <text evidence="1">The sequence shown here is derived from an EMBL/GenBank/DDBJ whole genome shotgun (WGS) entry which is preliminary data.</text>
</comment>
<accession>X1C5Q1</accession>
<name>X1C5Q1_9ZZZZ</name>
<dbReference type="AlphaFoldDB" id="X1C5Q1"/>
<organism evidence="1">
    <name type="scientific">marine sediment metagenome</name>
    <dbReference type="NCBI Taxonomy" id="412755"/>
    <lineage>
        <taxon>unclassified sequences</taxon>
        <taxon>metagenomes</taxon>
        <taxon>ecological metagenomes</taxon>
    </lineage>
</organism>
<feature type="non-terminal residue" evidence="1">
    <location>
        <position position="64"/>
    </location>
</feature>
<evidence type="ECO:0008006" key="2">
    <source>
        <dbReference type="Google" id="ProtNLM"/>
    </source>
</evidence>
<sequence length="64" mass="7635">MEILKVKKKRENLKMKILLVYPDYEETFWSFKRVLRILGKKASFPPLGLLTVGAMLPKDWEKRL</sequence>